<keyword evidence="1" id="KW-0732">Signal</keyword>
<evidence type="ECO:0000256" key="1">
    <source>
        <dbReference type="ARBA" id="ARBA00022729"/>
    </source>
</evidence>
<name>A0A9Y2N1H6_9PSEU</name>
<evidence type="ECO:0000313" key="5">
    <source>
        <dbReference type="EMBL" id="WIX82992.1"/>
    </source>
</evidence>
<evidence type="ECO:0000256" key="3">
    <source>
        <dbReference type="SAM" id="Phobius"/>
    </source>
</evidence>
<protein>
    <submittedName>
        <fullName evidence="5">Substrate-binding domain-containing protein</fullName>
    </submittedName>
</protein>
<dbReference type="AlphaFoldDB" id="A0A9Y2N1H6"/>
<gene>
    <name evidence="5" type="ORF">QRX50_20615</name>
</gene>
<feature type="transmembrane region" description="Helical" evidence="3">
    <location>
        <begin position="80"/>
        <end position="99"/>
    </location>
</feature>
<dbReference type="Proteomes" id="UP001236014">
    <property type="component" value="Chromosome"/>
</dbReference>
<keyword evidence="6" id="KW-1185">Reference proteome</keyword>
<evidence type="ECO:0000256" key="2">
    <source>
        <dbReference type="SAM" id="MobiDB-lite"/>
    </source>
</evidence>
<dbReference type="PANTHER" id="PTHR30570">
    <property type="entry name" value="PERIPLASMIC PHOSPHATE BINDING COMPONENT OF PHOSPHATE ABC TRANSPORTER"/>
    <property type="match status" value="1"/>
</dbReference>
<keyword evidence="3" id="KW-0472">Membrane</keyword>
<proteinExistence type="predicted"/>
<dbReference type="InterPro" id="IPR024370">
    <property type="entry name" value="PBP_domain"/>
</dbReference>
<organism evidence="5 6">
    <name type="scientific">Amycolatopsis carbonis</name>
    <dbReference type="NCBI Taxonomy" id="715471"/>
    <lineage>
        <taxon>Bacteria</taxon>
        <taxon>Bacillati</taxon>
        <taxon>Actinomycetota</taxon>
        <taxon>Actinomycetes</taxon>
        <taxon>Pseudonocardiales</taxon>
        <taxon>Pseudonocardiaceae</taxon>
        <taxon>Amycolatopsis</taxon>
    </lineage>
</organism>
<feature type="transmembrane region" description="Helical" evidence="3">
    <location>
        <begin position="288"/>
        <end position="308"/>
    </location>
</feature>
<dbReference type="RefSeq" id="WP_285973554.1">
    <property type="nucleotide sequence ID" value="NZ_CP127294.1"/>
</dbReference>
<dbReference type="Gene3D" id="3.40.190.10">
    <property type="entry name" value="Periplasmic binding protein-like II"/>
    <property type="match status" value="2"/>
</dbReference>
<keyword evidence="3" id="KW-0812">Transmembrane</keyword>
<sequence>MPANDPQPPQTVDEIARSLYRTAYPEKTDDSGWVEEQVSVAVERISRAEQADPSTSPGARPLDDAVINRAAPKSRRGPRIAAAVVSAVVVLVALVLGIAERQWVAETAISGDGILGLSIAAVVAALATSVSYVRVRRRQILSCRVRIDAPFGVDIGETVRLEGEHAAVTDPGVVVVRVKNTGGSTITAEDYVSPLALHFPGRQVISVDATEFEPVELHRVISKLPGFTIEEDRVQLPKVLLEREASYKLVIVLSGTTPGEKHQIAVEGVLRDGRITTREGKEKVGPGTLAWGGLTAICAGALAVVLLLNNVAPFTKLPRGVACEAGSLSVEGSSAFGRAATELAGSYEAYCPGAAVKVGTPGSVEGLQRLHDGTIDLALSDGKFDEPDFTRFVPQKLAIVPFTLVASKNVPVDSLSVADVRKIFTGGARVWSDITGNLRDTGVIRVAGRSTSSGTRRTLENYLLGTPSAPIGQAPATSDSCRDLRPDLAASSPIICEQGSTGDLIDRIATLGDAIGYADVSDVAQSSAVKKISLDGRDATLDDIRGGYPFWTVEDVFSRGPLESGSLAAAFRDYLLTPEARNAMAGFQYYACAAGEQDLCDRR</sequence>
<dbReference type="Pfam" id="PF12849">
    <property type="entry name" value="PBP_like_2"/>
    <property type="match status" value="1"/>
</dbReference>
<dbReference type="KEGG" id="acab:QRX50_20615"/>
<keyword evidence="3" id="KW-1133">Transmembrane helix</keyword>
<evidence type="ECO:0000313" key="6">
    <source>
        <dbReference type="Proteomes" id="UP001236014"/>
    </source>
</evidence>
<evidence type="ECO:0000259" key="4">
    <source>
        <dbReference type="Pfam" id="PF12849"/>
    </source>
</evidence>
<feature type="transmembrane region" description="Helical" evidence="3">
    <location>
        <begin position="114"/>
        <end position="135"/>
    </location>
</feature>
<reference evidence="5 6" key="1">
    <citation type="submission" date="2023-06" db="EMBL/GenBank/DDBJ databases">
        <authorList>
            <person name="Oyuntsetseg B."/>
            <person name="Kim S.B."/>
        </authorList>
    </citation>
    <scope>NUCLEOTIDE SEQUENCE [LARGE SCALE GENOMIC DNA]</scope>
    <source>
        <strain evidence="5 6">2-15</strain>
    </source>
</reference>
<dbReference type="PANTHER" id="PTHR30570:SF1">
    <property type="entry name" value="PHOSPHATE-BINDING PROTEIN PSTS"/>
    <property type="match status" value="1"/>
</dbReference>
<dbReference type="SUPFAM" id="SSF53850">
    <property type="entry name" value="Periplasmic binding protein-like II"/>
    <property type="match status" value="1"/>
</dbReference>
<dbReference type="EMBL" id="CP127294">
    <property type="protein sequence ID" value="WIX82992.1"/>
    <property type="molecule type" value="Genomic_DNA"/>
</dbReference>
<dbReference type="InterPro" id="IPR050811">
    <property type="entry name" value="Phosphate_ABC_transporter"/>
</dbReference>
<accession>A0A9Y2N1H6</accession>
<feature type="region of interest" description="Disordered" evidence="2">
    <location>
        <begin position="45"/>
        <end position="65"/>
    </location>
</feature>
<feature type="domain" description="PBP" evidence="4">
    <location>
        <begin position="320"/>
        <end position="578"/>
    </location>
</feature>